<evidence type="ECO:0000313" key="2">
    <source>
        <dbReference type="Proteomes" id="UP001159100"/>
    </source>
</evidence>
<name>A0ABT6QWQ1_9PSED</name>
<dbReference type="Proteomes" id="UP001159100">
    <property type="component" value="Unassembled WGS sequence"/>
</dbReference>
<comment type="caution">
    <text evidence="1">The sequence shown here is derived from an EMBL/GenBank/DDBJ whole genome shotgun (WGS) entry which is preliminary data.</text>
</comment>
<proteinExistence type="predicted"/>
<accession>A0ABT6QWQ1</accession>
<protein>
    <submittedName>
        <fullName evidence="1">Uncharacterized protein</fullName>
    </submittedName>
</protein>
<dbReference type="RefSeq" id="WP_027922974.1">
    <property type="nucleotide sequence ID" value="NZ_JARBWL010000002.1"/>
</dbReference>
<organism evidence="1 2">
    <name type="scientific">Pseudomonas fungipugnans</name>
    <dbReference type="NCBI Taxonomy" id="3024217"/>
    <lineage>
        <taxon>Bacteria</taxon>
        <taxon>Pseudomonadati</taxon>
        <taxon>Pseudomonadota</taxon>
        <taxon>Gammaproteobacteria</taxon>
        <taxon>Pseudomonadales</taxon>
        <taxon>Pseudomonadaceae</taxon>
        <taxon>Pseudomonas</taxon>
    </lineage>
</organism>
<dbReference type="EMBL" id="JARBWL010000002">
    <property type="protein sequence ID" value="MDI2595246.1"/>
    <property type="molecule type" value="Genomic_DNA"/>
</dbReference>
<keyword evidence="2" id="KW-1185">Reference proteome</keyword>
<gene>
    <name evidence="1" type="ORF">POF45_28055</name>
</gene>
<sequence>MPLLTWDPFDLIAVLGVFPSLDEFETSHCYVIEQGTVRLKLTIWQYDSDVEIQVSEASLPNPIIKYTMLGCPGIRVVDDKRGKFLEFAASNTFTGRYDGYSVIPYGLRLWVEPQILLEPFTYASA</sequence>
<evidence type="ECO:0000313" key="1">
    <source>
        <dbReference type="EMBL" id="MDI2595246.1"/>
    </source>
</evidence>
<reference evidence="1 2" key="1">
    <citation type="submission" date="2023-02" db="EMBL/GenBank/DDBJ databases">
        <title>Pseudomonas chrutzelriedensis sp. nov., a potently antifungal strain isolated from moss.</title>
        <authorList>
            <person name="Schnyder A."/>
            <person name="Kalawong R."/>
            <person name="Eberl L."/>
            <person name="Agnoli K."/>
        </authorList>
    </citation>
    <scope>NUCLEOTIDE SEQUENCE [LARGE SCALE GENOMIC DNA]</scope>
    <source>
        <strain evidence="1 2">681</strain>
    </source>
</reference>